<dbReference type="SUPFAM" id="SSF55811">
    <property type="entry name" value="Nudix"/>
    <property type="match status" value="1"/>
</dbReference>
<sequence>MTGSRSGRSPSVSRPSRSPRARRRTRPQDCWSGDGVVAPAAAAAALRGWAAPDDAQRALQHALLAFLDARPDDACSRSCEPGHLTASALVLDAPGEHTLLTLHPRVGRWIQLGGHCEPGDATLRDAALREATEESGIDGLVIDEQPLHVDVHPVTCSLGKPTRHLDVRYLVRAPEGAVPRISDESVDLRWWPVDALPPDSDTVPTMIAAARSRLARA</sequence>
<keyword evidence="5" id="KW-1185">Reference proteome</keyword>
<organism evidence="4 5">
    <name type="scientific">Pseudonocardia bannensis</name>
    <dbReference type="NCBI Taxonomy" id="630973"/>
    <lineage>
        <taxon>Bacteria</taxon>
        <taxon>Bacillati</taxon>
        <taxon>Actinomycetota</taxon>
        <taxon>Actinomycetes</taxon>
        <taxon>Pseudonocardiales</taxon>
        <taxon>Pseudonocardiaceae</taxon>
        <taxon>Pseudonocardia</taxon>
    </lineage>
</organism>
<evidence type="ECO:0000313" key="4">
    <source>
        <dbReference type="EMBL" id="NMH93523.1"/>
    </source>
</evidence>
<accession>A0A848DLV5</accession>
<dbReference type="Gene3D" id="3.90.79.10">
    <property type="entry name" value="Nucleoside Triphosphate Pyrophosphohydrolase"/>
    <property type="match status" value="1"/>
</dbReference>
<dbReference type="AlphaFoldDB" id="A0A848DLV5"/>
<dbReference type="PROSITE" id="PS51462">
    <property type="entry name" value="NUDIX"/>
    <property type="match status" value="1"/>
</dbReference>
<dbReference type="Pfam" id="PF00293">
    <property type="entry name" value="NUDIX"/>
    <property type="match status" value="1"/>
</dbReference>
<dbReference type="CDD" id="cd03674">
    <property type="entry name" value="NUDIX_Hydrolase"/>
    <property type="match status" value="1"/>
</dbReference>
<comment type="similarity">
    <text evidence="1">Belongs to the Nudix hydrolase family.</text>
</comment>
<reference evidence="4 5" key="1">
    <citation type="submission" date="2020-04" db="EMBL/GenBank/DDBJ databases">
        <authorList>
            <person name="Klaysubun C."/>
            <person name="Duangmal K."/>
            <person name="Lipun K."/>
        </authorList>
    </citation>
    <scope>NUCLEOTIDE SEQUENCE [LARGE SCALE GENOMIC DNA]</scope>
    <source>
        <strain evidence="4 5">DSM 45300</strain>
    </source>
</reference>
<evidence type="ECO:0000256" key="1">
    <source>
        <dbReference type="ARBA" id="ARBA00005582"/>
    </source>
</evidence>
<name>A0A848DLV5_9PSEU</name>
<dbReference type="GO" id="GO:0016787">
    <property type="term" value="F:hydrolase activity"/>
    <property type="evidence" value="ECO:0007669"/>
    <property type="project" value="UniProtKB-KW"/>
</dbReference>
<feature type="region of interest" description="Disordered" evidence="2">
    <location>
        <begin position="1"/>
        <end position="33"/>
    </location>
</feature>
<evidence type="ECO:0000259" key="3">
    <source>
        <dbReference type="PROSITE" id="PS51462"/>
    </source>
</evidence>
<proteinExistence type="inferred from homology"/>
<comment type="caution">
    <text evidence="4">The sequence shown here is derived from an EMBL/GenBank/DDBJ whole genome shotgun (WGS) entry which is preliminary data.</text>
</comment>
<dbReference type="Proteomes" id="UP000586918">
    <property type="component" value="Unassembled WGS sequence"/>
</dbReference>
<dbReference type="InterPro" id="IPR000086">
    <property type="entry name" value="NUDIX_hydrolase_dom"/>
</dbReference>
<evidence type="ECO:0000313" key="5">
    <source>
        <dbReference type="Proteomes" id="UP000586918"/>
    </source>
</evidence>
<feature type="domain" description="Nudix hydrolase" evidence="3">
    <location>
        <begin position="81"/>
        <end position="215"/>
    </location>
</feature>
<dbReference type="EMBL" id="JAAXKZ010000072">
    <property type="protein sequence ID" value="NMH93523.1"/>
    <property type="molecule type" value="Genomic_DNA"/>
</dbReference>
<dbReference type="PANTHER" id="PTHR43736">
    <property type="entry name" value="ADP-RIBOSE PYROPHOSPHATASE"/>
    <property type="match status" value="1"/>
</dbReference>
<dbReference type="PANTHER" id="PTHR43736:SF1">
    <property type="entry name" value="DIHYDRONEOPTERIN TRIPHOSPHATE DIPHOSPHATASE"/>
    <property type="match status" value="1"/>
</dbReference>
<dbReference type="InterPro" id="IPR015797">
    <property type="entry name" value="NUDIX_hydrolase-like_dom_sf"/>
</dbReference>
<feature type="compositionally biased region" description="Low complexity" evidence="2">
    <location>
        <begin position="1"/>
        <end position="16"/>
    </location>
</feature>
<keyword evidence="4" id="KW-0378">Hydrolase</keyword>
<gene>
    <name evidence="4" type="ORF">HF519_18485</name>
</gene>
<evidence type="ECO:0000256" key="2">
    <source>
        <dbReference type="SAM" id="MobiDB-lite"/>
    </source>
</evidence>
<protein>
    <submittedName>
        <fullName evidence="4">NUDIX hydrolase</fullName>
    </submittedName>
</protein>